<dbReference type="InterPro" id="IPR011701">
    <property type="entry name" value="MFS"/>
</dbReference>
<feature type="transmembrane region" description="Helical" evidence="7">
    <location>
        <begin position="236"/>
        <end position="258"/>
    </location>
</feature>
<evidence type="ECO:0000256" key="2">
    <source>
        <dbReference type="ARBA" id="ARBA00022448"/>
    </source>
</evidence>
<evidence type="ECO:0000259" key="8">
    <source>
        <dbReference type="PROSITE" id="PS50850"/>
    </source>
</evidence>
<feature type="transmembrane region" description="Helical" evidence="7">
    <location>
        <begin position="313"/>
        <end position="331"/>
    </location>
</feature>
<comment type="caution">
    <text evidence="9">The sequence shown here is derived from an EMBL/GenBank/DDBJ whole genome shotgun (WGS) entry which is preliminary data.</text>
</comment>
<dbReference type="OMA" id="IMWWSIV"/>
<feature type="transmembrane region" description="Helical" evidence="7">
    <location>
        <begin position="440"/>
        <end position="461"/>
    </location>
</feature>
<dbReference type="SUPFAM" id="SSF103473">
    <property type="entry name" value="MFS general substrate transporter"/>
    <property type="match status" value="1"/>
</dbReference>
<keyword evidence="2" id="KW-0813">Transport</keyword>
<feature type="transmembrane region" description="Helical" evidence="7">
    <location>
        <begin position="343"/>
        <end position="362"/>
    </location>
</feature>
<feature type="transmembrane region" description="Helical" evidence="7">
    <location>
        <begin position="415"/>
        <end position="434"/>
    </location>
</feature>
<feature type="transmembrane region" description="Helical" evidence="7">
    <location>
        <begin position="368"/>
        <end position="394"/>
    </location>
</feature>
<feature type="transmembrane region" description="Helical" evidence="7">
    <location>
        <begin position="89"/>
        <end position="107"/>
    </location>
</feature>
<organism evidence="9 10">
    <name type="scientific">Micromonospora maris</name>
    <dbReference type="NCBI Taxonomy" id="1003110"/>
    <lineage>
        <taxon>Bacteria</taxon>
        <taxon>Bacillati</taxon>
        <taxon>Actinomycetota</taxon>
        <taxon>Actinomycetes</taxon>
        <taxon>Micromonosporales</taxon>
        <taxon>Micromonosporaceae</taxon>
        <taxon>Micromonospora</taxon>
    </lineage>
</organism>
<dbReference type="PANTHER" id="PTHR42718:SF46">
    <property type="entry name" value="BLR6921 PROTEIN"/>
    <property type="match status" value="1"/>
</dbReference>
<evidence type="ECO:0000256" key="3">
    <source>
        <dbReference type="ARBA" id="ARBA00022475"/>
    </source>
</evidence>
<evidence type="ECO:0000256" key="5">
    <source>
        <dbReference type="ARBA" id="ARBA00022989"/>
    </source>
</evidence>
<evidence type="ECO:0000256" key="4">
    <source>
        <dbReference type="ARBA" id="ARBA00022692"/>
    </source>
</evidence>
<dbReference type="InterPro" id="IPR005829">
    <property type="entry name" value="Sugar_transporter_CS"/>
</dbReference>
<keyword evidence="6 7" id="KW-0472">Membrane</keyword>
<dbReference type="PROSITE" id="PS00216">
    <property type="entry name" value="SUGAR_TRANSPORT_1"/>
    <property type="match status" value="1"/>
</dbReference>
<feature type="transmembrane region" description="Helical" evidence="7">
    <location>
        <begin position="151"/>
        <end position="171"/>
    </location>
</feature>
<feature type="transmembrane region" description="Helical" evidence="7">
    <location>
        <begin position="21"/>
        <end position="46"/>
    </location>
</feature>
<comment type="subcellular location">
    <subcellularLocation>
        <location evidence="1">Cell membrane</location>
        <topology evidence="1">Multi-pass membrane protein</topology>
    </subcellularLocation>
</comment>
<evidence type="ECO:0000313" key="9">
    <source>
        <dbReference type="EMBL" id="KUJ46035.1"/>
    </source>
</evidence>
<dbReference type="RefSeq" id="WP_013735527.1">
    <property type="nucleotide sequence ID" value="NZ_LMWI01000002.1"/>
</dbReference>
<dbReference type="Pfam" id="PF07690">
    <property type="entry name" value="MFS_1"/>
    <property type="match status" value="1"/>
</dbReference>
<dbReference type="InterPro" id="IPR020846">
    <property type="entry name" value="MFS_dom"/>
</dbReference>
<name>A0A9X0I3D3_9ACTN</name>
<keyword evidence="4 7" id="KW-0812">Transmembrane</keyword>
<protein>
    <submittedName>
        <fullName evidence="9">MFS transporter</fullName>
    </submittedName>
</protein>
<feature type="transmembrane region" description="Helical" evidence="7">
    <location>
        <begin position="177"/>
        <end position="197"/>
    </location>
</feature>
<accession>A0A9X0I3D3</accession>
<feature type="transmembrane region" description="Helical" evidence="7">
    <location>
        <begin position="119"/>
        <end position="139"/>
    </location>
</feature>
<dbReference type="PROSITE" id="PS50850">
    <property type="entry name" value="MFS"/>
    <property type="match status" value="1"/>
</dbReference>
<dbReference type="CDD" id="cd17321">
    <property type="entry name" value="MFS_MMR_MDR_like"/>
    <property type="match status" value="1"/>
</dbReference>
<dbReference type="Proteomes" id="UP000053246">
    <property type="component" value="Unassembled WGS sequence"/>
</dbReference>
<keyword evidence="10" id="KW-1185">Reference proteome</keyword>
<evidence type="ECO:0000256" key="1">
    <source>
        <dbReference type="ARBA" id="ARBA00004651"/>
    </source>
</evidence>
<evidence type="ECO:0000256" key="7">
    <source>
        <dbReference type="SAM" id="Phobius"/>
    </source>
</evidence>
<dbReference type="AlphaFoldDB" id="A0A9X0I3D3"/>
<dbReference type="EMBL" id="LMWI01000002">
    <property type="protein sequence ID" value="KUJ46035.1"/>
    <property type="molecule type" value="Genomic_DNA"/>
</dbReference>
<dbReference type="GO" id="GO:0022857">
    <property type="term" value="F:transmembrane transporter activity"/>
    <property type="evidence" value="ECO:0007669"/>
    <property type="project" value="InterPro"/>
</dbReference>
<proteinExistence type="predicted"/>
<reference evidence="9 10" key="1">
    <citation type="submission" date="2015-10" db="EMBL/GenBank/DDBJ databases">
        <authorList>
            <person name="Ju K.-S."/>
            <person name="Doroghazi J.R."/>
            <person name="Metcalf W.W."/>
        </authorList>
    </citation>
    <scope>NUCLEOTIDE SEQUENCE [LARGE SCALE GENOMIC DNA]</scope>
    <source>
        <strain evidence="9 10">NRRL B-24793</strain>
    </source>
</reference>
<sequence>MANPLTSAAPAHAEQPDTRRWLALILLCTANFMVILDSQIVIMALPPISEALHLTPEAAQWVINANLLTFGGLLLLGGRLADLLGRRRIFILGTVLFLLVSVASGLAPNAEVLIAARALHGVSAALMAPTALSILSTTFAEGAPRNKALSLWAGIAGIGAVTALLIGGALASIGWQWIFFVNVPVALIMLVISPLLLRESRDAGIPRTYDVAGALTSTTGLVLLVYAVVVAPVQGWLSPVTLGLIAASGVLFALFVVIERRSSAPLVPLNIFRKPNLTGGNLAMVTMGMLAFGFSVTISQYSQIVLGLSPLEFGLRQAIMPAMAFIGAYVGQRFVTRLGFRPVAAVCLVLLGAGSLIMALTATGSMSYGATFLALVPFGVGLGLGTTAASAAALSGVAYSESGLASGFNTAAQQVGGGLGVAVVLTVIASYAPAVASPTAGFQAAFAACVVFAIVGLVITLTMMRSKRATDAALAAPTPALNHL</sequence>
<dbReference type="GO" id="GO:0005886">
    <property type="term" value="C:plasma membrane"/>
    <property type="evidence" value="ECO:0007669"/>
    <property type="project" value="UniProtKB-SubCell"/>
</dbReference>
<dbReference type="Gene3D" id="1.20.1250.20">
    <property type="entry name" value="MFS general substrate transporter like domains"/>
    <property type="match status" value="1"/>
</dbReference>
<dbReference type="Gene3D" id="1.20.1720.10">
    <property type="entry name" value="Multidrug resistance protein D"/>
    <property type="match status" value="1"/>
</dbReference>
<feature type="transmembrane region" description="Helical" evidence="7">
    <location>
        <begin position="209"/>
        <end position="230"/>
    </location>
</feature>
<dbReference type="InterPro" id="IPR036259">
    <property type="entry name" value="MFS_trans_sf"/>
</dbReference>
<evidence type="ECO:0000256" key="6">
    <source>
        <dbReference type="ARBA" id="ARBA00023136"/>
    </source>
</evidence>
<dbReference type="PANTHER" id="PTHR42718">
    <property type="entry name" value="MAJOR FACILITATOR SUPERFAMILY MULTIDRUG TRANSPORTER MFSC"/>
    <property type="match status" value="1"/>
</dbReference>
<feature type="transmembrane region" description="Helical" evidence="7">
    <location>
        <begin position="58"/>
        <end position="77"/>
    </location>
</feature>
<keyword evidence="5 7" id="KW-1133">Transmembrane helix</keyword>
<feature type="domain" description="Major facilitator superfamily (MFS) profile" evidence="8">
    <location>
        <begin position="23"/>
        <end position="468"/>
    </location>
</feature>
<feature type="transmembrane region" description="Helical" evidence="7">
    <location>
        <begin position="279"/>
        <end position="301"/>
    </location>
</feature>
<gene>
    <name evidence="9" type="ORF">ADL17_23990</name>
</gene>
<keyword evidence="3" id="KW-1003">Cell membrane</keyword>
<evidence type="ECO:0000313" key="10">
    <source>
        <dbReference type="Proteomes" id="UP000053246"/>
    </source>
</evidence>